<proteinExistence type="predicted"/>
<dbReference type="EMBL" id="CM056816">
    <property type="protein sequence ID" value="KAJ8633420.1"/>
    <property type="molecule type" value="Genomic_DNA"/>
</dbReference>
<keyword evidence="2" id="KW-1185">Reference proteome</keyword>
<organism evidence="1 2">
    <name type="scientific">Persea americana</name>
    <name type="common">Avocado</name>
    <dbReference type="NCBI Taxonomy" id="3435"/>
    <lineage>
        <taxon>Eukaryota</taxon>
        <taxon>Viridiplantae</taxon>
        <taxon>Streptophyta</taxon>
        <taxon>Embryophyta</taxon>
        <taxon>Tracheophyta</taxon>
        <taxon>Spermatophyta</taxon>
        <taxon>Magnoliopsida</taxon>
        <taxon>Magnoliidae</taxon>
        <taxon>Laurales</taxon>
        <taxon>Lauraceae</taxon>
        <taxon>Persea</taxon>
    </lineage>
</organism>
<protein>
    <submittedName>
        <fullName evidence="1">Uncharacterized protein</fullName>
    </submittedName>
</protein>
<evidence type="ECO:0000313" key="1">
    <source>
        <dbReference type="EMBL" id="KAJ8633420.1"/>
    </source>
</evidence>
<comment type="caution">
    <text evidence="1">The sequence shown here is derived from an EMBL/GenBank/DDBJ whole genome shotgun (WGS) entry which is preliminary data.</text>
</comment>
<accession>A0ACC2LIY8</accession>
<gene>
    <name evidence="1" type="ORF">MRB53_026756</name>
</gene>
<evidence type="ECO:0000313" key="2">
    <source>
        <dbReference type="Proteomes" id="UP001234297"/>
    </source>
</evidence>
<sequence length="422" mass="48063">MKTQLLGRYETGKLLGHGTFAKVYHARNVNTDESVAIKVLDKAKILKIGMMAHIKREISILHRVRHPNIVRLYEVMATKSKIYFVMEFVKEGELFKKVKNGRLREDVARKYFQQLISAVRSCHARGVFHRDLKPENLLVDENGDLKVSDFGLSAVSDQIRNDGLFHTFCGTPAYVAPEVLSGKGYDGATADVWSCGVILFVLTAGFPPFHDQNVMAMYRKICRGEFRCPKWFSSELSRLLSRILDTNPRTRIRIPDLMENRWFKKELKRSRCDSVTVSEEELCGGLRRVRLNAFDIISFSRGFDLSGLFGEGGEERRFVSGEPVPKIVGKLEEIGKVSGRFRVWKKERRVGLEGRREGEKGRLRVVAEIFELTAELVVVEVKKEGGDEGEYEDFFNRELKPGLENLLYSESSTAANPTPCME</sequence>
<reference evidence="1 2" key="1">
    <citation type="journal article" date="2022" name="Hortic Res">
        <title>A haplotype resolved chromosomal level avocado genome allows analysis of novel avocado genes.</title>
        <authorList>
            <person name="Nath O."/>
            <person name="Fletcher S.J."/>
            <person name="Hayward A."/>
            <person name="Shaw L.M."/>
            <person name="Masouleh A.K."/>
            <person name="Furtado A."/>
            <person name="Henry R.J."/>
            <person name="Mitter N."/>
        </authorList>
    </citation>
    <scope>NUCLEOTIDE SEQUENCE [LARGE SCALE GENOMIC DNA]</scope>
    <source>
        <strain evidence="2">cv. Hass</strain>
    </source>
</reference>
<name>A0ACC2LIY8_PERAE</name>
<dbReference type="Proteomes" id="UP001234297">
    <property type="component" value="Chromosome 8"/>
</dbReference>